<dbReference type="FunFam" id="3.40.50.300:FF:000309">
    <property type="entry name" value="ABC transporter ATP-binding protein"/>
    <property type="match status" value="1"/>
</dbReference>
<dbReference type="Pfam" id="PF16326">
    <property type="entry name" value="ABC_tran_CTD"/>
    <property type="match status" value="1"/>
</dbReference>
<dbReference type="Gene3D" id="3.40.50.300">
    <property type="entry name" value="P-loop containing nucleotide triphosphate hydrolases"/>
    <property type="match status" value="2"/>
</dbReference>
<keyword evidence="2" id="KW-0547">Nucleotide-binding</keyword>
<evidence type="ECO:0000256" key="6">
    <source>
        <dbReference type="SAM" id="Coils"/>
    </source>
</evidence>
<dbReference type="FunFam" id="3.40.50.300:FF:000011">
    <property type="entry name" value="Putative ABC transporter ATP-binding component"/>
    <property type="match status" value="1"/>
</dbReference>
<dbReference type="GO" id="GO:0005524">
    <property type="term" value="F:ATP binding"/>
    <property type="evidence" value="ECO:0007669"/>
    <property type="project" value="UniProtKB-KW"/>
</dbReference>
<dbReference type="SUPFAM" id="SSF52540">
    <property type="entry name" value="P-loop containing nucleoside triphosphate hydrolases"/>
    <property type="match status" value="2"/>
</dbReference>
<dbReference type="Pfam" id="PF00005">
    <property type="entry name" value="ABC_tran"/>
    <property type="match status" value="2"/>
</dbReference>
<protein>
    <submittedName>
        <fullName evidence="8">Uncharacterized ABC transporter ATP-binding protein YdiF</fullName>
    </submittedName>
</protein>
<evidence type="ECO:0000256" key="2">
    <source>
        <dbReference type="ARBA" id="ARBA00022741"/>
    </source>
</evidence>
<dbReference type="InterPro" id="IPR003439">
    <property type="entry name" value="ABC_transporter-like_ATP-bd"/>
</dbReference>
<dbReference type="Proteomes" id="UP000221734">
    <property type="component" value="Chromosome Kuenenia_stuttgartiensis_MBR1"/>
</dbReference>
<dbReference type="InterPro" id="IPR032781">
    <property type="entry name" value="ABC_tran_Xtn"/>
</dbReference>
<comment type="similarity">
    <text evidence="5">Belongs to the ABC transporter superfamily. ABCF family. Uup subfamily.</text>
</comment>
<evidence type="ECO:0000313" key="9">
    <source>
        <dbReference type="EMBL" id="SOH04010.1"/>
    </source>
</evidence>
<evidence type="ECO:0000256" key="5">
    <source>
        <dbReference type="ARBA" id="ARBA00061478"/>
    </source>
</evidence>
<dbReference type="SMART" id="SM00382">
    <property type="entry name" value="AAA"/>
    <property type="match status" value="2"/>
</dbReference>
<dbReference type="KEGG" id="kst:KSMBR1_1511"/>
<dbReference type="PANTHER" id="PTHR42855">
    <property type="entry name" value="ABC TRANSPORTER ATP-BINDING SUBUNIT"/>
    <property type="match status" value="1"/>
</dbReference>
<dbReference type="InterPro" id="IPR037118">
    <property type="entry name" value="Val-tRNA_synth_C_sf"/>
</dbReference>
<dbReference type="InterPro" id="IPR027417">
    <property type="entry name" value="P-loop_NTPase"/>
</dbReference>
<reference evidence="9" key="2">
    <citation type="submission" date="2017-10" db="EMBL/GenBank/DDBJ databases">
        <authorList>
            <person name="Banno H."/>
            <person name="Chua N.-H."/>
        </authorList>
    </citation>
    <scope>NUCLEOTIDE SEQUENCE [LARGE SCALE GENOMIC DNA]</scope>
    <source>
        <strain evidence="9">Kuenenia_mbr1_ru-nijmegen</strain>
    </source>
</reference>
<evidence type="ECO:0000259" key="7">
    <source>
        <dbReference type="PROSITE" id="PS50893"/>
    </source>
</evidence>
<dbReference type="PROSITE" id="PS00211">
    <property type="entry name" value="ABC_TRANSPORTER_1"/>
    <property type="match status" value="2"/>
</dbReference>
<evidence type="ECO:0000313" key="11">
    <source>
        <dbReference type="Proteomes" id="UP000501926"/>
    </source>
</evidence>
<dbReference type="PROSITE" id="PS50893">
    <property type="entry name" value="ABC_TRANSPORTER_2"/>
    <property type="match status" value="2"/>
</dbReference>
<keyword evidence="3 8" id="KW-0067">ATP-binding</keyword>
<dbReference type="AlphaFoldDB" id="A0A2C9CE82"/>
<dbReference type="GO" id="GO:0003677">
    <property type="term" value="F:DNA binding"/>
    <property type="evidence" value="ECO:0007669"/>
    <property type="project" value="InterPro"/>
</dbReference>
<dbReference type="InterPro" id="IPR003593">
    <property type="entry name" value="AAA+_ATPase"/>
</dbReference>
<dbReference type="EMBL" id="LT934425">
    <property type="protein sequence ID" value="SOH04010.1"/>
    <property type="molecule type" value="Genomic_DNA"/>
</dbReference>
<evidence type="ECO:0000256" key="4">
    <source>
        <dbReference type="ARBA" id="ARBA00049360"/>
    </source>
</evidence>
<accession>A0A2C9CE82</accession>
<proteinExistence type="inferred from homology"/>
<evidence type="ECO:0000256" key="3">
    <source>
        <dbReference type="ARBA" id="ARBA00022840"/>
    </source>
</evidence>
<dbReference type="Pfam" id="PF12848">
    <property type="entry name" value="ABC_tran_Xtn"/>
    <property type="match status" value="1"/>
</dbReference>
<organism evidence="9 10">
    <name type="scientific">Kuenenia stuttgartiensis</name>
    <dbReference type="NCBI Taxonomy" id="174633"/>
    <lineage>
        <taxon>Bacteria</taxon>
        <taxon>Pseudomonadati</taxon>
        <taxon>Planctomycetota</taxon>
        <taxon>Candidatus Brocadiia</taxon>
        <taxon>Candidatus Brocadiales</taxon>
        <taxon>Candidatus Brocadiaceae</taxon>
        <taxon>Candidatus Kuenenia</taxon>
    </lineage>
</organism>
<dbReference type="GO" id="GO:0016887">
    <property type="term" value="F:ATP hydrolysis activity"/>
    <property type="evidence" value="ECO:0007669"/>
    <property type="project" value="InterPro"/>
</dbReference>
<dbReference type="OrthoDB" id="9760950at2"/>
<dbReference type="PANTHER" id="PTHR42855:SF2">
    <property type="entry name" value="DRUG RESISTANCE ABC TRANSPORTER,ATP-BINDING PROTEIN"/>
    <property type="match status" value="1"/>
</dbReference>
<dbReference type="InterPro" id="IPR017871">
    <property type="entry name" value="ABC_transporter-like_CS"/>
</dbReference>
<dbReference type="InterPro" id="IPR032524">
    <property type="entry name" value="ABC_tran_C"/>
</dbReference>
<dbReference type="Proteomes" id="UP000501926">
    <property type="component" value="Chromosome"/>
</dbReference>
<gene>
    <name evidence="9" type="primary">oleB</name>
    <name evidence="8" type="ORF">KsCSTR_07430</name>
    <name evidence="9" type="ORF">KSMBR1_1511</name>
</gene>
<feature type="domain" description="ABC transporter" evidence="7">
    <location>
        <begin position="2"/>
        <end position="259"/>
    </location>
</feature>
<keyword evidence="10" id="KW-1185">Reference proteome</keyword>
<evidence type="ECO:0000313" key="8">
    <source>
        <dbReference type="EMBL" id="QII10122.1"/>
    </source>
</evidence>
<dbReference type="CDD" id="cd03221">
    <property type="entry name" value="ABCF_EF-3"/>
    <property type="match status" value="2"/>
</dbReference>
<feature type="coiled-coil region" evidence="6">
    <location>
        <begin position="567"/>
        <end position="601"/>
    </location>
</feature>
<comment type="catalytic activity">
    <reaction evidence="4">
        <text>ATP + H2O = ADP + phosphate + H(+)</text>
        <dbReference type="Rhea" id="RHEA:13065"/>
        <dbReference type="ChEBI" id="CHEBI:15377"/>
        <dbReference type="ChEBI" id="CHEBI:15378"/>
        <dbReference type="ChEBI" id="CHEBI:30616"/>
        <dbReference type="ChEBI" id="CHEBI:43474"/>
        <dbReference type="ChEBI" id="CHEBI:456216"/>
    </reaction>
</comment>
<dbReference type="Gene3D" id="1.10.287.380">
    <property type="entry name" value="Valyl-tRNA synthetase, C-terminal domain"/>
    <property type="match status" value="1"/>
</dbReference>
<sequence length="651" mass="73913">MIRFHNVCLNFGSTVIFDELSLQIRLNDRIGLIGPNGAGKSTFFKLICKYIEPSSGSIIYAKGVKTGYLPQECFAFSKKTVFEEAGSVFEDIHHLNRQIDAVHKDLDSPSLTDEDRQLLLDRHTHLLHQLSVVNANKMNAEIEKVLKGIGFKDADFRKDIDALSGGWRMRVALARLLLQEPDILLLDEPTNHLDVDSILWLEQYLKELNGGLIIISHDRAFLDRNVSGIWELEKGNITEYHGNYSFYETEKEKRSGLQTSRYVNQQKKIKEVERFIERFRSKNTKASQVQSRIKMLGKMEKETLPENTVHRVTFRFPPAKQSGASVLEVKDVSCKYADQWVFQGVCLSIERGEKVALVGQNGSGKSSLLRIINRLHTPQSGTATFGHNVLADYFAQETAESLQGDNTVLEEVESIAPFSMMPHVRHLLGAFLFSGDDVFKTVNVLSGGEKSRLCLAKTLLKPTNFLVLDEPTNHIDITTKKVLKEALLNYPGSLLIVSHDRDFLDGLVSKVYELKEGNLFIHLGSFKDFLEKREAELRSGTHKTAGQEAPELKSSGITTQKQIFLQKKEQNAKRRKFTKELQKIEERISYLETQKKELDQTLLDTELYNDKERHIIINKQHKSVSAELNDLYKKWEVLHTELGAVDAGIAV</sequence>
<dbReference type="InterPro" id="IPR051309">
    <property type="entry name" value="ABCF_ATPase"/>
</dbReference>
<dbReference type="EMBL" id="CP049055">
    <property type="protein sequence ID" value="QII10122.1"/>
    <property type="molecule type" value="Genomic_DNA"/>
</dbReference>
<keyword evidence="6" id="KW-0175">Coiled coil</keyword>
<reference evidence="8 11" key="3">
    <citation type="submission" date="2020-02" db="EMBL/GenBank/DDBJ databases">
        <title>Newly sequenced genome of strain CSTR1 showed variability in Candidatus Kuenenia stuttgartiensis genomes.</title>
        <authorList>
            <person name="Ding C."/>
            <person name="Adrian L."/>
        </authorList>
    </citation>
    <scope>NUCLEOTIDE SEQUENCE [LARGE SCALE GENOMIC DNA]</scope>
    <source>
        <strain evidence="8 11">CSTR1</strain>
    </source>
</reference>
<evidence type="ECO:0000256" key="1">
    <source>
        <dbReference type="ARBA" id="ARBA00022737"/>
    </source>
</evidence>
<dbReference type="RefSeq" id="WP_099324760.1">
    <property type="nucleotide sequence ID" value="NZ_CP049055.1"/>
</dbReference>
<reference evidence="10" key="1">
    <citation type="submission" date="2017-10" db="EMBL/GenBank/DDBJ databases">
        <authorList>
            <person name="Frank J."/>
        </authorList>
    </citation>
    <scope>NUCLEOTIDE SEQUENCE [LARGE SCALE GENOMIC DNA]</scope>
</reference>
<evidence type="ECO:0000313" key="10">
    <source>
        <dbReference type="Proteomes" id="UP000221734"/>
    </source>
</evidence>
<keyword evidence="1" id="KW-0677">Repeat</keyword>
<name>A0A2C9CE82_KUEST</name>
<feature type="domain" description="ABC transporter" evidence="7">
    <location>
        <begin position="327"/>
        <end position="542"/>
    </location>
</feature>